<dbReference type="EMBL" id="BAAACG010000008">
    <property type="protein sequence ID" value="GAA0738531.1"/>
    <property type="molecule type" value="Genomic_DNA"/>
</dbReference>
<organism evidence="2 3">
    <name type="scientific">Clostridium oceanicum</name>
    <dbReference type="NCBI Taxonomy" id="1543"/>
    <lineage>
        <taxon>Bacteria</taxon>
        <taxon>Bacillati</taxon>
        <taxon>Bacillota</taxon>
        <taxon>Clostridia</taxon>
        <taxon>Eubacteriales</taxon>
        <taxon>Clostridiaceae</taxon>
        <taxon>Clostridium</taxon>
    </lineage>
</organism>
<dbReference type="InterPro" id="IPR045515">
    <property type="entry name" value="DUF6440"/>
</dbReference>
<evidence type="ECO:0000313" key="3">
    <source>
        <dbReference type="Proteomes" id="UP001501510"/>
    </source>
</evidence>
<proteinExistence type="predicted"/>
<name>A0ABN1JG39_9CLOT</name>
<dbReference type="Proteomes" id="UP001501510">
    <property type="component" value="Unassembled WGS sequence"/>
</dbReference>
<gene>
    <name evidence="2" type="ORF">GCM10008906_16030</name>
</gene>
<keyword evidence="3" id="KW-1185">Reference proteome</keyword>
<feature type="domain" description="DUF6440" evidence="1">
    <location>
        <begin position="6"/>
        <end position="58"/>
    </location>
</feature>
<protein>
    <submittedName>
        <fullName evidence="2">DUF6440 family protein</fullName>
    </submittedName>
</protein>
<dbReference type="RefSeq" id="WP_343760581.1">
    <property type="nucleotide sequence ID" value="NZ_BAAACG010000008.1"/>
</dbReference>
<evidence type="ECO:0000313" key="2">
    <source>
        <dbReference type="EMBL" id="GAA0738531.1"/>
    </source>
</evidence>
<reference evidence="2 3" key="1">
    <citation type="journal article" date="2019" name="Int. J. Syst. Evol. Microbiol.">
        <title>The Global Catalogue of Microorganisms (GCM) 10K type strain sequencing project: providing services to taxonomists for standard genome sequencing and annotation.</title>
        <authorList>
            <consortium name="The Broad Institute Genomics Platform"/>
            <consortium name="The Broad Institute Genome Sequencing Center for Infectious Disease"/>
            <person name="Wu L."/>
            <person name="Ma J."/>
        </authorList>
    </citation>
    <scope>NUCLEOTIDE SEQUENCE [LARGE SCALE GENOMIC DNA]</scope>
    <source>
        <strain evidence="2 3">JCM 1407</strain>
    </source>
</reference>
<sequence>MGKKKRFVEIYSQGSLMGNSYEVIVDAETGVNYLFMNSASTYSGFTVLLDKDGKPVVSDVNNLKND</sequence>
<accession>A0ABN1JG39</accession>
<evidence type="ECO:0000259" key="1">
    <source>
        <dbReference type="Pfam" id="PF20037"/>
    </source>
</evidence>
<comment type="caution">
    <text evidence="2">The sequence shown here is derived from an EMBL/GenBank/DDBJ whole genome shotgun (WGS) entry which is preliminary data.</text>
</comment>
<dbReference type="Pfam" id="PF20037">
    <property type="entry name" value="DUF6440"/>
    <property type="match status" value="1"/>
</dbReference>